<dbReference type="Proteomes" id="UP000324738">
    <property type="component" value="Unassembled WGS sequence"/>
</dbReference>
<feature type="transmembrane region" description="Helical" evidence="7">
    <location>
        <begin position="95"/>
        <end position="119"/>
    </location>
</feature>
<feature type="transmembrane region" description="Helical" evidence="7">
    <location>
        <begin position="191"/>
        <end position="210"/>
    </location>
</feature>
<keyword evidence="4 7" id="KW-0812">Transmembrane</keyword>
<dbReference type="Pfam" id="PF00528">
    <property type="entry name" value="BPD_transp_1"/>
    <property type="match status" value="1"/>
</dbReference>
<evidence type="ECO:0000256" key="4">
    <source>
        <dbReference type="ARBA" id="ARBA00022692"/>
    </source>
</evidence>
<gene>
    <name evidence="9" type="ORF">FPY71_14025</name>
</gene>
<evidence type="ECO:0000256" key="7">
    <source>
        <dbReference type="RuleBase" id="RU363032"/>
    </source>
</evidence>
<dbReference type="GO" id="GO:0055085">
    <property type="term" value="P:transmembrane transport"/>
    <property type="evidence" value="ECO:0007669"/>
    <property type="project" value="InterPro"/>
</dbReference>
<reference evidence="9 10" key="1">
    <citation type="submission" date="2019-08" db="EMBL/GenBank/DDBJ databases">
        <title>Aureimonas fodiniaquatilis sp. nov., isolated from a coal mine wastewater.</title>
        <authorList>
            <person name="Kim W."/>
        </authorList>
    </citation>
    <scope>NUCLEOTIDE SEQUENCE [LARGE SCALE GENOMIC DNA]</scope>
    <source>
        <strain evidence="9 10">CAU 1482</strain>
    </source>
</reference>
<dbReference type="AlphaFoldDB" id="A0A5B0DT41"/>
<evidence type="ECO:0000313" key="9">
    <source>
        <dbReference type="EMBL" id="KAA0969636.1"/>
    </source>
</evidence>
<dbReference type="GO" id="GO:0005886">
    <property type="term" value="C:plasma membrane"/>
    <property type="evidence" value="ECO:0007669"/>
    <property type="project" value="UniProtKB-SubCell"/>
</dbReference>
<sequence>MEHKLSLERIVMPIASLLLVFAIWQAAVIVFAFPPYILPRPLDILYNMVTRFHIFWNAALVTFWQVIAGFVAGSIAGVALALVMSLAPRLERTAMPVVVLINCVPPMAFIPLALIWFGLGPNSKIAMAALAVVFPVLYNCLAGLKRVDEGSVNLLRSFGANPLTVLWKLRLPAALPLLVTGLRIGMTRSTIAVIVTEMVGAYSGLGQIIYRSTALLEYLDVWSAVFAASIGSLVLYALLTALDSRLVWWK</sequence>
<keyword evidence="2 7" id="KW-0813">Transport</keyword>
<dbReference type="InterPro" id="IPR000515">
    <property type="entry name" value="MetI-like"/>
</dbReference>
<feature type="transmembrane region" description="Helical" evidence="7">
    <location>
        <begin position="125"/>
        <end position="144"/>
    </location>
</feature>
<accession>A0A5B0DT41</accession>
<dbReference type="EMBL" id="VTWH01000003">
    <property type="protein sequence ID" value="KAA0969636.1"/>
    <property type="molecule type" value="Genomic_DNA"/>
</dbReference>
<dbReference type="InterPro" id="IPR035906">
    <property type="entry name" value="MetI-like_sf"/>
</dbReference>
<keyword evidence="3" id="KW-1003">Cell membrane</keyword>
<feature type="transmembrane region" description="Helical" evidence="7">
    <location>
        <begin position="222"/>
        <end position="242"/>
    </location>
</feature>
<protein>
    <submittedName>
        <fullName evidence="9">ABC transporter permease</fullName>
    </submittedName>
</protein>
<comment type="caution">
    <text evidence="9">The sequence shown here is derived from an EMBL/GenBank/DDBJ whole genome shotgun (WGS) entry which is preliminary data.</text>
</comment>
<dbReference type="Gene3D" id="1.10.3720.10">
    <property type="entry name" value="MetI-like"/>
    <property type="match status" value="1"/>
</dbReference>
<keyword evidence="10" id="KW-1185">Reference proteome</keyword>
<evidence type="ECO:0000259" key="8">
    <source>
        <dbReference type="PROSITE" id="PS50928"/>
    </source>
</evidence>
<dbReference type="OrthoDB" id="9792509at2"/>
<name>A0A5B0DT41_9HYPH</name>
<organism evidence="9 10">
    <name type="scientific">Aureimonas fodinaquatilis</name>
    <dbReference type="NCBI Taxonomy" id="2565783"/>
    <lineage>
        <taxon>Bacteria</taxon>
        <taxon>Pseudomonadati</taxon>
        <taxon>Pseudomonadota</taxon>
        <taxon>Alphaproteobacteria</taxon>
        <taxon>Hyphomicrobiales</taxon>
        <taxon>Aurantimonadaceae</taxon>
        <taxon>Aureimonas</taxon>
    </lineage>
</organism>
<dbReference type="PANTHER" id="PTHR30151">
    <property type="entry name" value="ALKANE SULFONATE ABC TRANSPORTER-RELATED, MEMBRANE SUBUNIT"/>
    <property type="match status" value="1"/>
</dbReference>
<comment type="similarity">
    <text evidence="7">Belongs to the binding-protein-dependent transport system permease family.</text>
</comment>
<evidence type="ECO:0000256" key="3">
    <source>
        <dbReference type="ARBA" id="ARBA00022475"/>
    </source>
</evidence>
<dbReference type="RefSeq" id="WP_149300921.1">
    <property type="nucleotide sequence ID" value="NZ_VTWH01000003.1"/>
</dbReference>
<comment type="subcellular location">
    <subcellularLocation>
        <location evidence="1 7">Cell membrane</location>
        <topology evidence="1 7">Multi-pass membrane protein</topology>
    </subcellularLocation>
</comment>
<feature type="domain" description="ABC transmembrane type-1" evidence="8">
    <location>
        <begin position="55"/>
        <end position="243"/>
    </location>
</feature>
<evidence type="ECO:0000256" key="5">
    <source>
        <dbReference type="ARBA" id="ARBA00022989"/>
    </source>
</evidence>
<feature type="transmembrane region" description="Helical" evidence="7">
    <location>
        <begin position="54"/>
        <end position="83"/>
    </location>
</feature>
<dbReference type="PANTHER" id="PTHR30151:SF20">
    <property type="entry name" value="ABC TRANSPORTER PERMEASE PROTEIN HI_0355-RELATED"/>
    <property type="match status" value="1"/>
</dbReference>
<evidence type="ECO:0000256" key="1">
    <source>
        <dbReference type="ARBA" id="ARBA00004651"/>
    </source>
</evidence>
<dbReference type="SUPFAM" id="SSF161098">
    <property type="entry name" value="MetI-like"/>
    <property type="match status" value="1"/>
</dbReference>
<evidence type="ECO:0000256" key="2">
    <source>
        <dbReference type="ARBA" id="ARBA00022448"/>
    </source>
</evidence>
<evidence type="ECO:0000313" key="10">
    <source>
        <dbReference type="Proteomes" id="UP000324738"/>
    </source>
</evidence>
<feature type="transmembrane region" description="Helical" evidence="7">
    <location>
        <begin position="12"/>
        <end position="34"/>
    </location>
</feature>
<keyword evidence="6 7" id="KW-0472">Membrane</keyword>
<dbReference type="CDD" id="cd06261">
    <property type="entry name" value="TM_PBP2"/>
    <property type="match status" value="1"/>
</dbReference>
<keyword evidence="5 7" id="KW-1133">Transmembrane helix</keyword>
<dbReference type="PROSITE" id="PS50928">
    <property type="entry name" value="ABC_TM1"/>
    <property type="match status" value="1"/>
</dbReference>
<evidence type="ECO:0000256" key="6">
    <source>
        <dbReference type="ARBA" id="ARBA00023136"/>
    </source>
</evidence>
<proteinExistence type="inferred from homology"/>